<feature type="active site" description="For GATase activity" evidence="9">
    <location>
        <position position="2"/>
    </location>
</feature>
<dbReference type="InterPro" id="IPR017932">
    <property type="entry name" value="GATase_2_dom"/>
</dbReference>
<evidence type="ECO:0000256" key="4">
    <source>
        <dbReference type="ARBA" id="ARBA00022741"/>
    </source>
</evidence>
<dbReference type="InterPro" id="IPR006426">
    <property type="entry name" value="Asn_synth_AEB"/>
</dbReference>
<dbReference type="InterPro" id="IPR014729">
    <property type="entry name" value="Rossmann-like_a/b/a_fold"/>
</dbReference>
<dbReference type="CDD" id="cd01991">
    <property type="entry name" value="Asn_synthase_B_C"/>
    <property type="match status" value="1"/>
</dbReference>
<dbReference type="GO" id="GO:0005829">
    <property type="term" value="C:cytosol"/>
    <property type="evidence" value="ECO:0007669"/>
    <property type="project" value="TreeGrafter"/>
</dbReference>
<dbReference type="InterPro" id="IPR033738">
    <property type="entry name" value="AsnB_N"/>
</dbReference>
<dbReference type="Pfam" id="PF13537">
    <property type="entry name" value="GATase_7"/>
    <property type="match status" value="1"/>
</dbReference>
<dbReference type="Pfam" id="PF00733">
    <property type="entry name" value="Asn_synthase"/>
    <property type="match status" value="1"/>
</dbReference>
<keyword evidence="9" id="KW-0028">Amino-acid biosynthesis</keyword>
<proteinExistence type="inferred from homology"/>
<dbReference type="GO" id="GO:0005524">
    <property type="term" value="F:ATP binding"/>
    <property type="evidence" value="ECO:0007669"/>
    <property type="project" value="UniProtKB-KW"/>
</dbReference>
<comment type="similarity">
    <text evidence="2">Belongs to the asparagine synthetase family.</text>
</comment>
<dbReference type="Proteomes" id="UP000199017">
    <property type="component" value="Unassembled WGS sequence"/>
</dbReference>
<protein>
    <recommendedName>
        <fullName evidence="3">asparagine synthase (glutamine-hydrolyzing)</fullName>
        <ecNumber evidence="3">6.3.5.4</ecNumber>
    </recommendedName>
</protein>
<evidence type="ECO:0000256" key="9">
    <source>
        <dbReference type="PIRSR" id="PIRSR001589-1"/>
    </source>
</evidence>
<dbReference type="InterPro" id="IPR029055">
    <property type="entry name" value="Ntn_hydrolases_N"/>
</dbReference>
<dbReference type="STRING" id="930129.SAMN05216352_10186"/>
<keyword evidence="4 10" id="KW-0547">Nucleotide-binding</keyword>
<dbReference type="OrthoDB" id="9763290at2"/>
<comment type="pathway">
    <text evidence="1">Amino-acid biosynthesis; L-asparagine biosynthesis; L-asparagine from L-aspartate (L-Gln route): step 1/1.</text>
</comment>
<evidence type="ECO:0000256" key="1">
    <source>
        <dbReference type="ARBA" id="ARBA00005187"/>
    </source>
</evidence>
<dbReference type="InterPro" id="IPR001962">
    <property type="entry name" value="Asn_synthase"/>
</dbReference>
<dbReference type="Gene3D" id="3.60.20.10">
    <property type="entry name" value="Glutamine Phosphoribosylpyrophosphate, subunit 1, domain 1"/>
    <property type="match status" value="1"/>
</dbReference>
<dbReference type="SUPFAM" id="SSF56235">
    <property type="entry name" value="N-terminal nucleophile aminohydrolases (Ntn hydrolases)"/>
    <property type="match status" value="1"/>
</dbReference>
<dbReference type="PROSITE" id="PS51278">
    <property type="entry name" value="GATASE_TYPE_2"/>
    <property type="match status" value="1"/>
</dbReference>
<evidence type="ECO:0000256" key="6">
    <source>
        <dbReference type="ARBA" id="ARBA00022888"/>
    </source>
</evidence>
<sequence length="610" mass="70714">MCGITGWLQFNKDMKQEQPEINKMTNTLRYRGPDQQNTYSSKHITFGHSRLIVIDPAGGKQPMLKERNKKRYVLVYNGELYNTDFLRSQLKKAGHTFSSHSDTEVVLTSYIEWGSSCVEKMNGIFAFAIWDEEDESLFLARDRLGVKPLFYTENKNGFIFGSEIKALLAHRSVKPIVKEEGLLDLFSLGPSRTPGSGIYDGISELKPAHVMNISKQGSKMTRYWNVQGKPHNATAEETSEAIRTLLYQAAKRQLISDKPVSTFLSGGLDSSALTAIAAKEYEKKLHTYSIDYEDNEKYFKSNDYQPDSDQTYIDKMKNTFHTQHHYESITIEELTDSLKEAVLARDLPGMADIDSSLLWFCKKIKQQAVVALSGECADEIFGGYPWFYREDLINKTGFPWISSLNERHQLLNDKYRKNLNMEEYALKRYRETIKETPYSPNDNEIEKRHKEMSYLNMNWFMATLLERKDRMSMRASLEVRVPFADHELVEYVWNVPSDWKRWGGKEKGILRKALEGILPEDVLYRKKNPYPKTHHPKYTTMMTEKMNDILSKKEAPLYEIMDPSQLKKLAESNGASFKVPWFGQLMTGPQLLAYLWQVNYWLEAYQVTIK</sequence>
<dbReference type="InterPro" id="IPR051786">
    <property type="entry name" value="ASN_synthetase/amidase"/>
</dbReference>
<dbReference type="Gene3D" id="3.40.50.620">
    <property type="entry name" value="HUPs"/>
    <property type="match status" value="1"/>
</dbReference>
<comment type="catalytic activity">
    <reaction evidence="8">
        <text>L-aspartate + L-glutamine + ATP + H2O = L-asparagine + L-glutamate + AMP + diphosphate + H(+)</text>
        <dbReference type="Rhea" id="RHEA:12228"/>
        <dbReference type="ChEBI" id="CHEBI:15377"/>
        <dbReference type="ChEBI" id="CHEBI:15378"/>
        <dbReference type="ChEBI" id="CHEBI:29985"/>
        <dbReference type="ChEBI" id="CHEBI:29991"/>
        <dbReference type="ChEBI" id="CHEBI:30616"/>
        <dbReference type="ChEBI" id="CHEBI:33019"/>
        <dbReference type="ChEBI" id="CHEBI:58048"/>
        <dbReference type="ChEBI" id="CHEBI:58359"/>
        <dbReference type="ChEBI" id="CHEBI:456215"/>
        <dbReference type="EC" id="6.3.5.4"/>
    </reaction>
</comment>
<dbReference type="GO" id="GO:0004066">
    <property type="term" value="F:asparagine synthase (glutamine-hydrolyzing) activity"/>
    <property type="evidence" value="ECO:0007669"/>
    <property type="project" value="UniProtKB-EC"/>
</dbReference>
<keyword evidence="6 9" id="KW-0061">Asparagine biosynthesis</keyword>
<dbReference type="NCBIfam" id="TIGR01536">
    <property type="entry name" value="asn_synth_AEB"/>
    <property type="match status" value="1"/>
</dbReference>
<keyword evidence="5 10" id="KW-0067">ATP-binding</keyword>
<evidence type="ECO:0000259" key="12">
    <source>
        <dbReference type="PROSITE" id="PS51278"/>
    </source>
</evidence>
<evidence type="ECO:0000256" key="5">
    <source>
        <dbReference type="ARBA" id="ARBA00022840"/>
    </source>
</evidence>
<reference evidence="13 14" key="1">
    <citation type="submission" date="2016-10" db="EMBL/GenBank/DDBJ databases">
        <authorList>
            <person name="de Groot N.N."/>
        </authorList>
    </citation>
    <scope>NUCLEOTIDE SEQUENCE [LARGE SCALE GENOMIC DNA]</scope>
    <source>
        <strain evidence="14">P4B,CCM 7963,CECT 7998,DSM 25260,IBRC-M 10614,KCTC 13821</strain>
    </source>
</reference>
<evidence type="ECO:0000256" key="11">
    <source>
        <dbReference type="PIRSR" id="PIRSR001589-3"/>
    </source>
</evidence>
<dbReference type="CDD" id="cd00712">
    <property type="entry name" value="AsnB"/>
    <property type="match status" value="1"/>
</dbReference>
<dbReference type="SUPFAM" id="SSF52402">
    <property type="entry name" value="Adenine nucleotide alpha hydrolases-like"/>
    <property type="match status" value="1"/>
</dbReference>
<evidence type="ECO:0000256" key="3">
    <source>
        <dbReference type="ARBA" id="ARBA00012737"/>
    </source>
</evidence>
<feature type="site" description="Important for beta-aspartyl-AMP intermediate formation" evidence="11">
    <location>
        <position position="375"/>
    </location>
</feature>
<dbReference type="EMBL" id="FNDU01000001">
    <property type="protein sequence ID" value="SDH36830.1"/>
    <property type="molecule type" value="Genomic_DNA"/>
</dbReference>
<evidence type="ECO:0000256" key="2">
    <source>
        <dbReference type="ARBA" id="ARBA00005752"/>
    </source>
</evidence>
<evidence type="ECO:0000256" key="8">
    <source>
        <dbReference type="ARBA" id="ARBA00048741"/>
    </source>
</evidence>
<name>A0A1G8BVU1_9BACI</name>
<dbReference type="PANTHER" id="PTHR43284">
    <property type="entry name" value="ASPARAGINE SYNTHETASE (GLUTAMINE-HYDROLYZING)"/>
    <property type="match status" value="1"/>
</dbReference>
<keyword evidence="7 9" id="KW-0315">Glutamine amidotransferase</keyword>
<dbReference type="RefSeq" id="WP_091579374.1">
    <property type="nucleotide sequence ID" value="NZ_FNDU01000001.1"/>
</dbReference>
<feature type="binding site" evidence="10">
    <location>
        <position position="290"/>
    </location>
    <ligand>
        <name>ATP</name>
        <dbReference type="ChEBI" id="CHEBI:30616"/>
    </ligand>
</feature>
<organism evidence="13 14">
    <name type="scientific">Alteribacillus bidgolensis</name>
    <dbReference type="NCBI Taxonomy" id="930129"/>
    <lineage>
        <taxon>Bacteria</taxon>
        <taxon>Bacillati</taxon>
        <taxon>Bacillota</taxon>
        <taxon>Bacilli</taxon>
        <taxon>Bacillales</taxon>
        <taxon>Bacillaceae</taxon>
        <taxon>Alteribacillus</taxon>
    </lineage>
</organism>
<evidence type="ECO:0000313" key="13">
    <source>
        <dbReference type="EMBL" id="SDH36830.1"/>
    </source>
</evidence>
<dbReference type="PANTHER" id="PTHR43284:SF1">
    <property type="entry name" value="ASPARAGINE SYNTHETASE"/>
    <property type="match status" value="1"/>
</dbReference>
<gene>
    <name evidence="13" type="ORF">SAMN05216352_10186</name>
</gene>
<evidence type="ECO:0000313" key="14">
    <source>
        <dbReference type="Proteomes" id="UP000199017"/>
    </source>
</evidence>
<keyword evidence="14" id="KW-1185">Reference proteome</keyword>
<accession>A0A1G8BVU1</accession>
<feature type="binding site" evidence="10">
    <location>
        <position position="102"/>
    </location>
    <ligand>
        <name>L-glutamine</name>
        <dbReference type="ChEBI" id="CHEBI:58359"/>
    </ligand>
</feature>
<evidence type="ECO:0000256" key="7">
    <source>
        <dbReference type="ARBA" id="ARBA00022962"/>
    </source>
</evidence>
<dbReference type="PIRSF" id="PIRSF001589">
    <property type="entry name" value="Asn_synthetase_glu-h"/>
    <property type="match status" value="1"/>
</dbReference>
<dbReference type="AlphaFoldDB" id="A0A1G8BVU1"/>
<dbReference type="EC" id="6.3.5.4" evidence="3"/>
<feature type="domain" description="Glutamine amidotransferase type-2" evidence="12">
    <location>
        <begin position="2"/>
        <end position="216"/>
    </location>
</feature>
<dbReference type="GO" id="GO:0006529">
    <property type="term" value="P:asparagine biosynthetic process"/>
    <property type="evidence" value="ECO:0007669"/>
    <property type="project" value="UniProtKB-KW"/>
</dbReference>
<feature type="binding site" evidence="10">
    <location>
        <begin position="373"/>
        <end position="374"/>
    </location>
    <ligand>
        <name>ATP</name>
        <dbReference type="ChEBI" id="CHEBI:30616"/>
    </ligand>
</feature>
<evidence type="ECO:0000256" key="10">
    <source>
        <dbReference type="PIRSR" id="PIRSR001589-2"/>
    </source>
</evidence>